<dbReference type="OrthoDB" id="2884438at2759"/>
<keyword evidence="2" id="KW-1185">Reference proteome</keyword>
<proteinExistence type="predicted"/>
<dbReference type="EMBL" id="VDMD01000088">
    <property type="protein sequence ID" value="TRM55926.1"/>
    <property type="molecule type" value="Genomic_DNA"/>
</dbReference>
<evidence type="ECO:0000313" key="1">
    <source>
        <dbReference type="EMBL" id="TRM55926.1"/>
    </source>
</evidence>
<dbReference type="AlphaFoldDB" id="A0A550BTT5"/>
<dbReference type="Proteomes" id="UP000320762">
    <property type="component" value="Unassembled WGS sequence"/>
</dbReference>
<evidence type="ECO:0000313" key="2">
    <source>
        <dbReference type="Proteomes" id="UP000320762"/>
    </source>
</evidence>
<gene>
    <name evidence="1" type="ORF">BD626DRAFT_415211</name>
</gene>
<organism evidence="1 2">
    <name type="scientific">Schizophyllum amplum</name>
    <dbReference type="NCBI Taxonomy" id="97359"/>
    <lineage>
        <taxon>Eukaryota</taxon>
        <taxon>Fungi</taxon>
        <taxon>Dikarya</taxon>
        <taxon>Basidiomycota</taxon>
        <taxon>Agaricomycotina</taxon>
        <taxon>Agaricomycetes</taxon>
        <taxon>Agaricomycetidae</taxon>
        <taxon>Agaricales</taxon>
        <taxon>Schizophyllaceae</taxon>
        <taxon>Schizophyllum</taxon>
    </lineage>
</organism>
<accession>A0A550BTT5</accession>
<evidence type="ECO:0008006" key="3">
    <source>
        <dbReference type="Google" id="ProtNLM"/>
    </source>
</evidence>
<sequence length="360" mass="39423">MPGLHPALRWAASEPAADEIDVPFGRQKWQFASKDGTVAEPDPVAGIKRRQSRGVDEGRLAKVSRPEVGHTVATSAARTPAPPGYAWDEKDWSCPYDSLFTILRAVWVGDPSRWTPYFRNVSPVAAELASNWAAHLQGSMAWTETRDAARRHLHEQNPAAFPMGPKPASVSDLACTVLTRAPLATRESKCLSCGKLSHNAIALSQCSSLYTTNLLRGRSCELFNTSDWLTEVLKGTARAVKCTDCKSQTAPVVHTHCIPELLCLDRQSTPLVISPRVVYNGSMMTLRGIVYWGSNHFTCRVVDVTGMVYRHDGIVNGDKCVQETTLDRVDPITLGSSFLSASVECKAALVIYERTNGNQV</sequence>
<comment type="caution">
    <text evidence="1">The sequence shown here is derived from an EMBL/GenBank/DDBJ whole genome shotgun (WGS) entry which is preliminary data.</text>
</comment>
<reference evidence="1 2" key="1">
    <citation type="journal article" date="2019" name="New Phytol.">
        <title>Comparative genomics reveals unique wood-decay strategies and fruiting body development in the Schizophyllaceae.</title>
        <authorList>
            <person name="Almasi E."/>
            <person name="Sahu N."/>
            <person name="Krizsan K."/>
            <person name="Balint B."/>
            <person name="Kovacs G.M."/>
            <person name="Kiss B."/>
            <person name="Cseklye J."/>
            <person name="Drula E."/>
            <person name="Henrissat B."/>
            <person name="Nagy I."/>
            <person name="Chovatia M."/>
            <person name="Adam C."/>
            <person name="LaButti K."/>
            <person name="Lipzen A."/>
            <person name="Riley R."/>
            <person name="Grigoriev I.V."/>
            <person name="Nagy L.G."/>
        </authorList>
    </citation>
    <scope>NUCLEOTIDE SEQUENCE [LARGE SCALE GENOMIC DNA]</scope>
    <source>
        <strain evidence="1 2">NL-1724</strain>
    </source>
</reference>
<protein>
    <recommendedName>
        <fullName evidence="3">USP domain-containing protein</fullName>
    </recommendedName>
</protein>
<name>A0A550BTT5_9AGAR</name>